<feature type="transmembrane region" description="Helical" evidence="6">
    <location>
        <begin position="455"/>
        <end position="471"/>
    </location>
</feature>
<keyword evidence="4 6" id="KW-1133">Transmembrane helix</keyword>
<keyword evidence="10" id="KW-1185">Reference proteome</keyword>
<dbReference type="InterPro" id="IPR001248">
    <property type="entry name" value="Pur-cyt_permease"/>
</dbReference>
<dbReference type="Gene3D" id="1.10.4160.10">
    <property type="entry name" value="Hydantoin permease"/>
    <property type="match status" value="1"/>
</dbReference>
<dbReference type="AlphaFoldDB" id="A0A168R5V3"/>
<feature type="transmembrane region" description="Helical" evidence="6">
    <location>
        <begin position="230"/>
        <end position="251"/>
    </location>
</feature>
<keyword evidence="3 6" id="KW-0812">Transmembrane</keyword>
<sequence length="489" mass="54161">MEKDIDVFDGELVNPNERLYNEDLAPAKERKWGTYSIFAMWMSDVHSVGGYTFAAGLFFMGLTAWQVLLAEIIGISIVMFFSNLTSRLGTRLGVPYPVISRISFGVWGGNIPALIRGLVAVFWYGIQTYLASVSVVGIILIFAPGAKSLMSRSFLGLNSLYWIGFLIMWTVQLLIMIYGMEIVRKFNNLAGPLVYVLMFFLIIWVVNTSGGHINLNVGLAGKRLFGLNAVYTFVVAIALVVAYFSTIMLNVCDFTRFSPNFKVVKRANFLGLPVNFTLFSIASVITTAGSIVIFGSAIYDPILLVQKIPNNTAQLIGAVGFMIATLEINVIANLVSPVYDLANLFPKHINFKRGAIITAMLSIVVLPWKIYANPIAVNYFLGGLAAFLGPIFAIIIIDYYVVKKEKVDVQMLFQLSGLYWYDNGFNKKAVLALLLGVIISVPAAMVPAFKVIASFSWFIGVFVSGLSYWILMKDTIVTDLNDYKEEHSL</sequence>
<comment type="similarity">
    <text evidence="2">Belongs to the purine-cytosine permease (2.A.39) family.</text>
</comment>
<dbReference type="EMBL" id="LROR01000055">
    <property type="protein sequence ID" value="OBR92729.1"/>
    <property type="molecule type" value="Genomic_DNA"/>
</dbReference>
<comment type="subcellular location">
    <subcellularLocation>
        <location evidence="1">Membrane</location>
        <topology evidence="1">Multi-pass membrane protein</topology>
    </subcellularLocation>
</comment>
<dbReference type="EMBL" id="LITQ01000032">
    <property type="protein sequence ID" value="OAA90087.1"/>
    <property type="molecule type" value="Genomic_DNA"/>
</dbReference>
<evidence type="ECO:0000256" key="5">
    <source>
        <dbReference type="ARBA" id="ARBA00023136"/>
    </source>
</evidence>
<reference evidence="8 10" key="2">
    <citation type="journal article" date="2016" name="Front. Microbiol.">
        <title>Industrial Acetogenic Biocatalysts: A Comparative Metabolic and Genomic Analysis.</title>
        <authorList>
            <person name="Bengelsdorf F."/>
            <person name="Poehlein A."/>
            <person name="Sonja S."/>
            <person name="Erz C."/>
            <person name="Hummel T."/>
            <person name="Hoffmeister S."/>
            <person name="Daniel R."/>
            <person name="Durre P."/>
        </authorList>
    </citation>
    <scope>NUCLEOTIDE SEQUENCE [LARGE SCALE GENOMIC DNA]</scope>
    <source>
        <strain evidence="8 10">PTA-10522</strain>
    </source>
</reference>
<comment type="caution">
    <text evidence="7">The sequence shown here is derived from an EMBL/GenBank/DDBJ whole genome shotgun (WGS) entry which is preliminary data.</text>
</comment>
<evidence type="ECO:0000313" key="8">
    <source>
        <dbReference type="EMBL" id="OBR92729.1"/>
    </source>
</evidence>
<evidence type="ECO:0000256" key="4">
    <source>
        <dbReference type="ARBA" id="ARBA00022989"/>
    </source>
</evidence>
<evidence type="ECO:0000256" key="1">
    <source>
        <dbReference type="ARBA" id="ARBA00004141"/>
    </source>
</evidence>
<evidence type="ECO:0000256" key="2">
    <source>
        <dbReference type="ARBA" id="ARBA00008974"/>
    </source>
</evidence>
<evidence type="ECO:0000256" key="6">
    <source>
        <dbReference type="SAM" id="Phobius"/>
    </source>
</evidence>
<proteinExistence type="inferred from homology"/>
<dbReference type="PATRIC" id="fig|1705578.3.peg.2436"/>
<feature type="transmembrane region" description="Helical" evidence="6">
    <location>
        <begin position="429"/>
        <end position="449"/>
    </location>
</feature>
<feature type="transmembrane region" description="Helical" evidence="6">
    <location>
        <begin position="272"/>
        <end position="299"/>
    </location>
</feature>
<keyword evidence="5 6" id="KW-0472">Membrane</keyword>
<feature type="transmembrane region" description="Helical" evidence="6">
    <location>
        <begin position="51"/>
        <end position="81"/>
    </location>
</feature>
<dbReference type="GO" id="GO:0015205">
    <property type="term" value="F:nucleobase transmembrane transporter activity"/>
    <property type="evidence" value="ECO:0007669"/>
    <property type="project" value="TreeGrafter"/>
</dbReference>
<dbReference type="Proteomes" id="UP000093694">
    <property type="component" value="Unassembled WGS sequence"/>
</dbReference>
<accession>A0A168R5V3</accession>
<dbReference type="Pfam" id="PF02133">
    <property type="entry name" value="Transp_cyt_pur"/>
    <property type="match status" value="1"/>
</dbReference>
<evidence type="ECO:0000256" key="3">
    <source>
        <dbReference type="ARBA" id="ARBA00022692"/>
    </source>
</evidence>
<gene>
    <name evidence="7" type="primary">pucI_3</name>
    <name evidence="8" type="ORF">CLCOS_27910</name>
    <name evidence="7" type="ORF">WX73_02175</name>
</gene>
<feature type="transmembrane region" description="Helical" evidence="6">
    <location>
        <begin position="121"/>
        <end position="143"/>
    </location>
</feature>
<feature type="transmembrane region" description="Helical" evidence="6">
    <location>
        <begin position="354"/>
        <end position="371"/>
    </location>
</feature>
<dbReference type="PANTHER" id="PTHR30618">
    <property type="entry name" value="NCS1 FAMILY PURINE/PYRIMIDINE TRANSPORTER"/>
    <property type="match status" value="1"/>
</dbReference>
<organism evidence="7 9">
    <name type="scientific">Clostridium coskatii</name>
    <dbReference type="NCBI Taxonomy" id="1705578"/>
    <lineage>
        <taxon>Bacteria</taxon>
        <taxon>Bacillati</taxon>
        <taxon>Bacillota</taxon>
        <taxon>Clostridia</taxon>
        <taxon>Eubacteriales</taxon>
        <taxon>Clostridiaceae</taxon>
        <taxon>Clostridium</taxon>
    </lineage>
</organism>
<protein>
    <submittedName>
        <fullName evidence="7 8">Allantoin permease</fullName>
    </submittedName>
</protein>
<feature type="transmembrane region" description="Helical" evidence="6">
    <location>
        <begin position="159"/>
        <end position="180"/>
    </location>
</feature>
<name>A0A168R5V3_9CLOT</name>
<dbReference type="PANTHER" id="PTHR30618:SF6">
    <property type="entry name" value="NCS1 FAMILY NUCLEOBASE:CATION SYMPORTER-1"/>
    <property type="match status" value="1"/>
</dbReference>
<evidence type="ECO:0000313" key="10">
    <source>
        <dbReference type="Proteomes" id="UP000093694"/>
    </source>
</evidence>
<evidence type="ECO:0000313" key="9">
    <source>
        <dbReference type="Proteomes" id="UP000077384"/>
    </source>
</evidence>
<dbReference type="InterPro" id="IPR045225">
    <property type="entry name" value="Uracil/uridine/allantoin_perm"/>
</dbReference>
<dbReference type="Proteomes" id="UP000077384">
    <property type="component" value="Unassembled WGS sequence"/>
</dbReference>
<evidence type="ECO:0000313" key="7">
    <source>
        <dbReference type="EMBL" id="OAA90087.1"/>
    </source>
</evidence>
<feature type="transmembrane region" description="Helical" evidence="6">
    <location>
        <begin position="319"/>
        <end position="342"/>
    </location>
</feature>
<dbReference type="GO" id="GO:0005886">
    <property type="term" value="C:plasma membrane"/>
    <property type="evidence" value="ECO:0007669"/>
    <property type="project" value="TreeGrafter"/>
</dbReference>
<feature type="transmembrane region" description="Helical" evidence="6">
    <location>
        <begin position="192"/>
        <end position="210"/>
    </location>
</feature>
<feature type="transmembrane region" description="Helical" evidence="6">
    <location>
        <begin position="377"/>
        <end position="402"/>
    </location>
</feature>
<dbReference type="CDD" id="cd11555">
    <property type="entry name" value="SLC-NCS1sbd_u1"/>
    <property type="match status" value="1"/>
</dbReference>
<reference evidence="7 9" key="1">
    <citation type="journal article" date="2015" name="Biotechnol. Bioeng.">
        <title>Genome sequence and phenotypic characterization of Caulobacter segnis.</title>
        <authorList>
            <person name="Patel S."/>
            <person name="Fletcher B."/>
            <person name="Scott D.C."/>
            <person name="Ely B."/>
        </authorList>
    </citation>
    <scope>NUCLEOTIDE SEQUENCE [LARGE SCALE GENOMIC DNA]</scope>
    <source>
        <strain evidence="7 9">PS02</strain>
    </source>
</reference>
<dbReference type="RefSeq" id="WP_063602123.1">
    <property type="nucleotide sequence ID" value="NZ_LITQ01000032.1"/>
</dbReference>